<keyword evidence="5 8" id="KW-0812">Transmembrane</keyword>
<feature type="transmembrane region" description="Helical" evidence="8">
    <location>
        <begin position="39"/>
        <end position="58"/>
    </location>
</feature>
<feature type="transmembrane region" description="Helical" evidence="8">
    <location>
        <begin position="210"/>
        <end position="236"/>
    </location>
</feature>
<dbReference type="PANTHER" id="PTHR43009:SF7">
    <property type="entry name" value="HOMOGENTISATE GERANYLGERANYLTRANSFERASE, CHLOROPLASTIC"/>
    <property type="match status" value="1"/>
</dbReference>
<evidence type="ECO:0000256" key="6">
    <source>
        <dbReference type="ARBA" id="ARBA00022989"/>
    </source>
</evidence>
<proteinExistence type="inferred from homology"/>
<evidence type="ECO:0000256" key="5">
    <source>
        <dbReference type="ARBA" id="ARBA00022692"/>
    </source>
</evidence>
<sequence>MITPKILWKFARPLPAKATVVQVVAAYALAMHHAGVMRFDVLAFVMAMVCASGLHVYVNGVNQLSDIEIDRINKSSLPLAAGVMTEREGLVVTILAAVLSLVIGATQSMSLLVTAVLYLVNGSLYSLPPARLKSTAFGAGGIIAITRGVILPLGMFSYFNTVLSGAPGLSFEAVILAVFSFGIVFSVALVKDIPDIEGDSRNGLKTAAIVFGPSLTFKLAVGLVSLSYALLVVAGLVRLSPLVGLLLLVTHLGLLAFFLMKSRAVRLDDKMSVGHFYQLFWKLMYAEYVVFPAICFFI</sequence>
<dbReference type="InterPro" id="IPR000537">
    <property type="entry name" value="UbiA_prenyltransferase"/>
</dbReference>
<organism evidence="9 10">
    <name type="scientific">Melittangium boletus DSM 14713</name>
    <dbReference type="NCBI Taxonomy" id="1294270"/>
    <lineage>
        <taxon>Bacteria</taxon>
        <taxon>Pseudomonadati</taxon>
        <taxon>Myxococcota</taxon>
        <taxon>Myxococcia</taxon>
        <taxon>Myxococcales</taxon>
        <taxon>Cystobacterineae</taxon>
        <taxon>Archangiaceae</taxon>
        <taxon>Melittangium</taxon>
    </lineage>
</organism>
<dbReference type="Gene3D" id="1.20.120.1780">
    <property type="entry name" value="UbiA prenyltransferase"/>
    <property type="match status" value="1"/>
</dbReference>
<evidence type="ECO:0000256" key="8">
    <source>
        <dbReference type="SAM" id="Phobius"/>
    </source>
</evidence>
<feature type="transmembrane region" description="Helical" evidence="8">
    <location>
        <begin position="171"/>
        <end position="190"/>
    </location>
</feature>
<evidence type="ECO:0000256" key="2">
    <source>
        <dbReference type="ARBA" id="ARBA00005985"/>
    </source>
</evidence>
<dbReference type="NCBIfam" id="NF009525">
    <property type="entry name" value="PRK12887.1"/>
    <property type="match status" value="1"/>
</dbReference>
<accession>A0A250ISC7</accession>
<keyword evidence="10" id="KW-1185">Reference proteome</keyword>
<keyword evidence="6 8" id="KW-1133">Transmembrane helix</keyword>
<evidence type="ECO:0000256" key="3">
    <source>
        <dbReference type="ARBA" id="ARBA00022475"/>
    </source>
</evidence>
<feature type="transmembrane region" description="Helical" evidence="8">
    <location>
        <begin position="94"/>
        <end position="120"/>
    </location>
</feature>
<evidence type="ECO:0000313" key="10">
    <source>
        <dbReference type="Proteomes" id="UP000217289"/>
    </source>
</evidence>
<evidence type="ECO:0000256" key="7">
    <source>
        <dbReference type="ARBA" id="ARBA00023136"/>
    </source>
</evidence>
<dbReference type="InterPro" id="IPR044878">
    <property type="entry name" value="UbiA_sf"/>
</dbReference>
<evidence type="ECO:0000313" key="9">
    <source>
        <dbReference type="EMBL" id="ATB34150.1"/>
    </source>
</evidence>
<dbReference type="GO" id="GO:0016020">
    <property type="term" value="C:membrane"/>
    <property type="evidence" value="ECO:0007669"/>
    <property type="project" value="UniProtKB-SubCell"/>
</dbReference>
<dbReference type="PANTHER" id="PTHR43009">
    <property type="entry name" value="HOMOGENTISATE SOLANESYLTRANSFERASE, CHLOROPLASTIC"/>
    <property type="match status" value="1"/>
</dbReference>
<keyword evidence="7 8" id="KW-0472">Membrane</keyword>
<feature type="transmembrane region" description="Helical" evidence="8">
    <location>
        <begin position="132"/>
        <end position="159"/>
    </location>
</feature>
<dbReference type="GO" id="GO:0016765">
    <property type="term" value="F:transferase activity, transferring alkyl or aryl (other than methyl) groups"/>
    <property type="evidence" value="ECO:0007669"/>
    <property type="project" value="InterPro"/>
</dbReference>
<gene>
    <name evidence="9" type="ORF">MEBOL_007651</name>
</gene>
<comment type="subcellular location">
    <subcellularLocation>
        <location evidence="1">Membrane</location>
        <topology evidence="1">Multi-pass membrane protein</topology>
    </subcellularLocation>
</comment>
<dbReference type="Proteomes" id="UP000217289">
    <property type="component" value="Chromosome"/>
</dbReference>
<dbReference type="OrthoDB" id="4528743at2"/>
<protein>
    <submittedName>
        <fullName evidence="9">Tocopherol phytyltransferase</fullName>
    </submittedName>
</protein>
<comment type="similarity">
    <text evidence="2">Belongs to the UbiA prenyltransferase family.</text>
</comment>
<dbReference type="Gene3D" id="1.10.357.140">
    <property type="entry name" value="UbiA prenyltransferase"/>
    <property type="match status" value="1"/>
</dbReference>
<dbReference type="RefSeq" id="WP_095982087.1">
    <property type="nucleotide sequence ID" value="NZ_CP022163.1"/>
</dbReference>
<dbReference type="EMBL" id="CP022163">
    <property type="protein sequence ID" value="ATB34150.1"/>
    <property type="molecule type" value="Genomic_DNA"/>
</dbReference>
<reference evidence="9 10" key="1">
    <citation type="submission" date="2017-06" db="EMBL/GenBank/DDBJ databases">
        <authorList>
            <person name="Kim H.J."/>
            <person name="Triplett B.A."/>
        </authorList>
    </citation>
    <scope>NUCLEOTIDE SEQUENCE [LARGE SCALE GENOMIC DNA]</scope>
    <source>
        <strain evidence="9 10">DSM 14713</strain>
    </source>
</reference>
<keyword evidence="4 9" id="KW-0808">Transferase</keyword>
<evidence type="ECO:0000256" key="1">
    <source>
        <dbReference type="ARBA" id="ARBA00004141"/>
    </source>
</evidence>
<dbReference type="Pfam" id="PF01040">
    <property type="entry name" value="UbiA"/>
    <property type="match status" value="1"/>
</dbReference>
<dbReference type="KEGG" id="mbd:MEBOL_007651"/>
<keyword evidence="3" id="KW-1003">Cell membrane</keyword>
<evidence type="ECO:0000256" key="4">
    <source>
        <dbReference type="ARBA" id="ARBA00022679"/>
    </source>
</evidence>
<name>A0A250ISC7_9BACT</name>
<feature type="transmembrane region" description="Helical" evidence="8">
    <location>
        <begin position="242"/>
        <end position="260"/>
    </location>
</feature>
<dbReference type="AlphaFoldDB" id="A0A250ISC7"/>